<dbReference type="RefSeq" id="WP_052585445.1">
    <property type="nucleotide sequence ID" value="NZ_AOMT01000045.1"/>
</dbReference>
<dbReference type="Gene3D" id="1.10.10.10">
    <property type="entry name" value="Winged helix-like DNA-binding domain superfamily/Winged helix DNA-binding domain"/>
    <property type="match status" value="2"/>
</dbReference>
<dbReference type="InterPro" id="IPR000525">
    <property type="entry name" value="Initiator_Rep_WH1"/>
</dbReference>
<name>A0A066UJ76_9GAMM</name>
<comment type="similarity">
    <text evidence="1">Belongs to the initiator RepB protein family.</text>
</comment>
<dbReference type="Pfam" id="PF21205">
    <property type="entry name" value="Rep3_C"/>
    <property type="match status" value="1"/>
</dbReference>
<comment type="caution">
    <text evidence="4">The sequence shown here is derived from an EMBL/GenBank/DDBJ whole genome shotgun (WGS) entry which is preliminary data.</text>
</comment>
<feature type="compositionally biased region" description="Basic and acidic residues" evidence="2">
    <location>
        <begin position="241"/>
        <end position="260"/>
    </location>
</feature>
<evidence type="ECO:0000256" key="1">
    <source>
        <dbReference type="ARBA" id="ARBA00038283"/>
    </source>
</evidence>
<feature type="compositionally biased region" description="Basic and acidic residues" evidence="2">
    <location>
        <begin position="297"/>
        <end position="315"/>
    </location>
</feature>
<dbReference type="OrthoDB" id="6650376at2"/>
<geneLocation type="plasmid" evidence="4">
    <name>pMBC-1</name>
</geneLocation>
<dbReference type="eggNOG" id="COG5527">
    <property type="taxonomic scope" value="Bacteria"/>
</dbReference>
<evidence type="ECO:0000313" key="4">
    <source>
        <dbReference type="EMBL" id="KDN24273.1"/>
    </source>
</evidence>
<feature type="region of interest" description="Disordered" evidence="2">
    <location>
        <begin position="297"/>
        <end position="338"/>
    </location>
</feature>
<organism evidence="4 5">
    <name type="scientific">Moraxella bovoculi 237</name>
    <dbReference type="NCBI Taxonomy" id="743974"/>
    <lineage>
        <taxon>Bacteria</taxon>
        <taxon>Pseudomonadati</taxon>
        <taxon>Pseudomonadota</taxon>
        <taxon>Gammaproteobacteria</taxon>
        <taxon>Moraxellales</taxon>
        <taxon>Moraxellaceae</taxon>
        <taxon>Moraxella</taxon>
    </lineage>
</organism>
<dbReference type="AlphaFoldDB" id="A0A066UJ76"/>
<evidence type="ECO:0000259" key="3">
    <source>
        <dbReference type="Pfam" id="PF01051"/>
    </source>
</evidence>
<dbReference type="GO" id="GO:0003887">
    <property type="term" value="F:DNA-directed DNA polymerase activity"/>
    <property type="evidence" value="ECO:0007669"/>
    <property type="project" value="InterPro"/>
</dbReference>
<feature type="domain" description="Initiator Rep protein WH1" evidence="3">
    <location>
        <begin position="5"/>
        <end position="155"/>
    </location>
</feature>
<dbReference type="InterPro" id="IPR036390">
    <property type="entry name" value="WH_DNA-bd_sf"/>
</dbReference>
<dbReference type="SUPFAM" id="SSF46785">
    <property type="entry name" value="Winged helix' DNA-binding domain"/>
    <property type="match status" value="2"/>
</dbReference>
<evidence type="ECO:0000256" key="2">
    <source>
        <dbReference type="SAM" id="MobiDB-lite"/>
    </source>
</evidence>
<keyword evidence="4" id="KW-0614">Plasmid</keyword>
<dbReference type="Proteomes" id="UP000035860">
    <property type="component" value="Unassembled WGS sequence"/>
</dbReference>
<reference evidence="4 5" key="1">
    <citation type="journal article" date="2014" name="Genome Announc.">
        <title>Draft Genome Sequence of Moraxella bovoculi Strain 237T (ATCC BAA-1259T) Isolated from a Calf with Infectious Bovine Keratoconjunctivitis.</title>
        <authorList>
            <person name="Calcutt M.J."/>
            <person name="Foecking M.F."/>
            <person name="Martin N.T."/>
            <person name="Mhlanga-Mutangadura T."/>
            <person name="Reilly T.J."/>
        </authorList>
    </citation>
    <scope>NUCLEOTIDE SEQUENCE [LARGE SCALE GENOMIC DNA]</scope>
    <source>
        <strain evidence="4 5">237</strain>
        <plasmid evidence="4">pMBC-1</plasmid>
    </source>
</reference>
<dbReference type="EMBL" id="AOMT01000045">
    <property type="protein sequence ID" value="KDN24273.1"/>
    <property type="molecule type" value="Genomic_DNA"/>
</dbReference>
<dbReference type="GO" id="GO:0006270">
    <property type="term" value="P:DNA replication initiation"/>
    <property type="evidence" value="ECO:0007669"/>
    <property type="project" value="InterPro"/>
</dbReference>
<keyword evidence="5" id="KW-1185">Reference proteome</keyword>
<feature type="region of interest" description="Disordered" evidence="2">
    <location>
        <begin position="234"/>
        <end position="260"/>
    </location>
</feature>
<gene>
    <name evidence="4" type="ORF">MBO_09927</name>
</gene>
<evidence type="ECO:0000313" key="5">
    <source>
        <dbReference type="Proteomes" id="UP000035860"/>
    </source>
</evidence>
<dbReference type="Pfam" id="PF01051">
    <property type="entry name" value="Rep3_N"/>
    <property type="match status" value="1"/>
</dbReference>
<proteinExistence type="inferred from homology"/>
<dbReference type="InterPro" id="IPR036388">
    <property type="entry name" value="WH-like_DNA-bd_sf"/>
</dbReference>
<protein>
    <submittedName>
        <fullName evidence="4">Putative replication initiator protein</fullName>
    </submittedName>
</protein>
<accession>A0A066UJ76</accession>
<sequence>MGNLVVKDNALIEASHRLGEVEQRLILLAILKARSQCNTIEQLQGKTLIIHADDYIQTFNVDKSTAYRVLKKAVLSLFRAEWGYKFVNEKGLTQVAYRRFIQSADYVDDGATVHFKFSDDTVPMLVELERRFTVYEIEQVAQLSSQYAMRLYEFFMRHLDKKTGAGWLDISLDDLRFRFGLLPNEYPRMGDFKARVLDFALKQINENTDLSATYTQKKQGRVIVGFHFEFKQKANAKPKKTKENTERDPNTKDIFDGLTDQEREIVAQKQEYARQKGITNPAHIENLVNQGLERHRQAVQADKERKERKKAERQAQRAKAQAEQLAKDEQERQEKEQVEQRKKSFIEMFESLDEQYQEQALNEVAKNFDNNIFSKWFKEAREQGVAHKDPKFIGKFYELFGV</sequence>
<dbReference type="NCBIfam" id="NF038290">
    <property type="entry name" value="repM_Acin"/>
    <property type="match status" value="1"/>
</dbReference>
<feature type="compositionally biased region" description="Basic and acidic residues" evidence="2">
    <location>
        <begin position="325"/>
        <end position="338"/>
    </location>
</feature>